<comment type="caution">
    <text evidence="1">The sequence shown here is derived from an EMBL/GenBank/DDBJ whole genome shotgun (WGS) entry which is preliminary data.</text>
</comment>
<organism evidence="1 2">
    <name type="scientific">Pleuronectes platessa</name>
    <name type="common">European plaice</name>
    <dbReference type="NCBI Taxonomy" id="8262"/>
    <lineage>
        <taxon>Eukaryota</taxon>
        <taxon>Metazoa</taxon>
        <taxon>Chordata</taxon>
        <taxon>Craniata</taxon>
        <taxon>Vertebrata</taxon>
        <taxon>Euteleostomi</taxon>
        <taxon>Actinopterygii</taxon>
        <taxon>Neopterygii</taxon>
        <taxon>Teleostei</taxon>
        <taxon>Neoteleostei</taxon>
        <taxon>Acanthomorphata</taxon>
        <taxon>Carangaria</taxon>
        <taxon>Pleuronectiformes</taxon>
        <taxon>Pleuronectoidei</taxon>
        <taxon>Pleuronectidae</taxon>
        <taxon>Pleuronectes</taxon>
    </lineage>
</organism>
<evidence type="ECO:0000313" key="1">
    <source>
        <dbReference type="EMBL" id="CAB1454042.1"/>
    </source>
</evidence>
<keyword evidence="2" id="KW-1185">Reference proteome</keyword>
<reference evidence="1" key="1">
    <citation type="submission" date="2020-03" db="EMBL/GenBank/DDBJ databases">
        <authorList>
            <person name="Weist P."/>
        </authorList>
    </citation>
    <scope>NUCLEOTIDE SEQUENCE</scope>
</reference>
<protein>
    <submittedName>
        <fullName evidence="1">Uncharacterized protein</fullName>
    </submittedName>
</protein>
<proteinExistence type="predicted"/>
<evidence type="ECO:0000313" key="2">
    <source>
        <dbReference type="Proteomes" id="UP001153269"/>
    </source>
</evidence>
<name>A0A9N7VJI9_PLEPL</name>
<gene>
    <name evidence="1" type="ORF">PLEPLA_LOCUS41802</name>
</gene>
<dbReference type="Proteomes" id="UP001153269">
    <property type="component" value="Unassembled WGS sequence"/>
</dbReference>
<dbReference type="EMBL" id="CADEAL010004196">
    <property type="protein sequence ID" value="CAB1454042.1"/>
    <property type="molecule type" value="Genomic_DNA"/>
</dbReference>
<accession>A0A9N7VJI9</accession>
<dbReference type="AlphaFoldDB" id="A0A9N7VJI9"/>
<sequence>MLCADRSCLSAAALNQSILQLPPVVMRRNFDWKNVDSLLVIAGQLVQPQTALHQLTNARVLRRTRVRITLIAALYCSFSAHSRHKLTVPGNELEEVK</sequence>